<dbReference type="AlphaFoldDB" id="A0A4R9JZ16"/>
<feature type="transmembrane region" description="Helical" evidence="1">
    <location>
        <begin position="68"/>
        <end position="89"/>
    </location>
</feature>
<evidence type="ECO:0000256" key="1">
    <source>
        <dbReference type="SAM" id="Phobius"/>
    </source>
</evidence>
<keyword evidence="1" id="KW-0812">Transmembrane</keyword>
<keyword evidence="3" id="KW-1185">Reference proteome</keyword>
<comment type="caution">
    <text evidence="2">The sequence shown here is derived from an EMBL/GenBank/DDBJ whole genome shotgun (WGS) entry which is preliminary data.</text>
</comment>
<gene>
    <name evidence="2" type="ORF">EHQ64_18555</name>
</gene>
<evidence type="ECO:0000313" key="2">
    <source>
        <dbReference type="EMBL" id="TGL58512.1"/>
    </source>
</evidence>
<organism evidence="2 3">
    <name type="scientific">Leptospira sarikeiensis</name>
    <dbReference type="NCBI Taxonomy" id="2484943"/>
    <lineage>
        <taxon>Bacteria</taxon>
        <taxon>Pseudomonadati</taxon>
        <taxon>Spirochaetota</taxon>
        <taxon>Spirochaetia</taxon>
        <taxon>Leptospirales</taxon>
        <taxon>Leptospiraceae</taxon>
        <taxon>Leptospira</taxon>
    </lineage>
</organism>
<dbReference type="EMBL" id="RQGF01000038">
    <property type="protein sequence ID" value="TGL58512.1"/>
    <property type="molecule type" value="Genomic_DNA"/>
</dbReference>
<keyword evidence="1" id="KW-0472">Membrane</keyword>
<reference evidence="2" key="1">
    <citation type="journal article" date="2019" name="PLoS Negl. Trop. Dis.">
        <title>Revisiting the worldwide diversity of Leptospira species in the environment.</title>
        <authorList>
            <person name="Vincent A.T."/>
            <person name="Schiettekatte O."/>
            <person name="Bourhy P."/>
            <person name="Veyrier F.J."/>
            <person name="Picardeau M."/>
        </authorList>
    </citation>
    <scope>NUCLEOTIDE SEQUENCE [LARGE SCALE GENOMIC DNA]</scope>
    <source>
        <strain evidence="2">201702455</strain>
    </source>
</reference>
<feature type="transmembrane region" description="Helical" evidence="1">
    <location>
        <begin position="12"/>
        <end position="30"/>
    </location>
</feature>
<evidence type="ECO:0000313" key="3">
    <source>
        <dbReference type="Proteomes" id="UP000297762"/>
    </source>
</evidence>
<feature type="transmembrane region" description="Helical" evidence="1">
    <location>
        <begin position="36"/>
        <end position="56"/>
    </location>
</feature>
<dbReference type="OrthoDB" id="332239at2"/>
<proteinExistence type="predicted"/>
<dbReference type="RefSeq" id="WP_135651297.1">
    <property type="nucleotide sequence ID" value="NZ_RQGF01000038.1"/>
</dbReference>
<keyword evidence="1" id="KW-1133">Transmembrane helix</keyword>
<dbReference type="Proteomes" id="UP000297762">
    <property type="component" value="Unassembled WGS sequence"/>
</dbReference>
<protein>
    <submittedName>
        <fullName evidence="2">Uncharacterized protein</fullName>
    </submittedName>
</protein>
<name>A0A4R9JZ16_9LEPT</name>
<accession>A0A4R9JZ16</accession>
<sequence>MVFGLMMDHPARLNAYKLAFGLTAISYLFYFLSLPLVLFALLFIGLICLVGGIFFPQTFDLWYRNLQFVVLGILAFLGSTLILIAYLILWRPFQILFGSKAKNENQ</sequence>